<accession>A0A9W9CSY9</accession>
<evidence type="ECO:0000313" key="2">
    <source>
        <dbReference type="Proteomes" id="UP001140453"/>
    </source>
</evidence>
<proteinExistence type="predicted"/>
<evidence type="ECO:0000313" key="1">
    <source>
        <dbReference type="EMBL" id="KAJ4386711.1"/>
    </source>
</evidence>
<keyword evidence="2" id="KW-1185">Reference proteome</keyword>
<dbReference type="EMBL" id="JAPEVB010000006">
    <property type="protein sequence ID" value="KAJ4386711.1"/>
    <property type="molecule type" value="Genomic_DNA"/>
</dbReference>
<dbReference type="Proteomes" id="UP001140453">
    <property type="component" value="Unassembled WGS sequence"/>
</dbReference>
<name>A0A9W9CSY9_9PEZI</name>
<reference evidence="1" key="1">
    <citation type="submission" date="2022-10" db="EMBL/GenBank/DDBJ databases">
        <title>Tapping the CABI collections for fungal endophytes: first genome assemblies for Collariella, Neodidymelliopsis, Ascochyta clinopodiicola, Didymella pomorum, Didymosphaeria variabile, Neocosmospora piperis and Neocucurbitaria cava.</title>
        <authorList>
            <person name="Hill R."/>
        </authorList>
    </citation>
    <scope>NUCLEOTIDE SEQUENCE</scope>
    <source>
        <strain evidence="1">IMI 355082</strain>
    </source>
</reference>
<gene>
    <name evidence="1" type="ORF">N0V93_009609</name>
</gene>
<organism evidence="1 2">
    <name type="scientific">Gnomoniopsis smithogilvyi</name>
    <dbReference type="NCBI Taxonomy" id="1191159"/>
    <lineage>
        <taxon>Eukaryota</taxon>
        <taxon>Fungi</taxon>
        <taxon>Dikarya</taxon>
        <taxon>Ascomycota</taxon>
        <taxon>Pezizomycotina</taxon>
        <taxon>Sordariomycetes</taxon>
        <taxon>Sordariomycetidae</taxon>
        <taxon>Diaporthales</taxon>
        <taxon>Gnomoniaceae</taxon>
        <taxon>Gnomoniopsis</taxon>
    </lineage>
</organism>
<protein>
    <submittedName>
        <fullName evidence="1">Uncharacterized protein</fullName>
    </submittedName>
</protein>
<dbReference type="OrthoDB" id="5202090at2759"/>
<sequence>MAITRLWFFTLRPNTSFDDPAFFQLWTDVLELCATYTPAPGPSSSQAHVAHLSQPRPKRAHHFLFQSAASTDRPSQEQDSGSMFVLISSYPSFALCTQADTAYANRYHSQISEHVRHRALRQLDMEDAEAVPALLSSTRTKGADGSIGGKDESGPTVTVAISNQDPLIVEALSCSSGKKTAVPPPDEEISGADVYALPPVPIKPPGNLDGQLDDLFESQRGEGRKWIRISRGIRAGDEDMEMEVFKLKELLSR</sequence>
<dbReference type="AlphaFoldDB" id="A0A9W9CSY9"/>
<comment type="caution">
    <text evidence="1">The sequence shown here is derived from an EMBL/GenBank/DDBJ whole genome shotgun (WGS) entry which is preliminary data.</text>
</comment>